<dbReference type="Gene3D" id="2.30.30.100">
    <property type="match status" value="1"/>
</dbReference>
<keyword evidence="3" id="KW-1185">Reference proteome</keyword>
<organism evidence="2 3">
    <name type="scientific">Phaedon cochleariae</name>
    <name type="common">Mustard beetle</name>
    <dbReference type="NCBI Taxonomy" id="80249"/>
    <lineage>
        <taxon>Eukaryota</taxon>
        <taxon>Metazoa</taxon>
        <taxon>Ecdysozoa</taxon>
        <taxon>Arthropoda</taxon>
        <taxon>Hexapoda</taxon>
        <taxon>Insecta</taxon>
        <taxon>Pterygota</taxon>
        <taxon>Neoptera</taxon>
        <taxon>Endopterygota</taxon>
        <taxon>Coleoptera</taxon>
        <taxon>Polyphaga</taxon>
        <taxon>Cucujiformia</taxon>
        <taxon>Chrysomeloidea</taxon>
        <taxon>Chrysomelidae</taxon>
        <taxon>Chrysomelinae</taxon>
        <taxon>Chrysomelini</taxon>
        <taxon>Phaedon</taxon>
    </lineage>
</organism>
<dbReference type="InterPro" id="IPR010920">
    <property type="entry name" value="LSM_dom_sf"/>
</dbReference>
<proteinExistence type="predicted"/>
<dbReference type="GO" id="GO:0071254">
    <property type="term" value="C:cytoplasmic U snRNP body"/>
    <property type="evidence" value="ECO:0007669"/>
    <property type="project" value="TreeGrafter"/>
</dbReference>
<feature type="domain" description="Sm" evidence="1">
    <location>
        <begin position="36"/>
        <end position="94"/>
    </location>
</feature>
<dbReference type="PANTHER" id="PTHR21196">
    <property type="entry name" value="U7 SNRNA-ASSOCIATED SM-LIKE PROTEIN LSM10"/>
    <property type="match status" value="1"/>
</dbReference>
<dbReference type="OrthoDB" id="10256176at2759"/>
<dbReference type="Proteomes" id="UP001153737">
    <property type="component" value="Chromosome 4"/>
</dbReference>
<evidence type="ECO:0000313" key="2">
    <source>
        <dbReference type="EMBL" id="CAH1163910.1"/>
    </source>
</evidence>
<evidence type="ECO:0000259" key="1">
    <source>
        <dbReference type="Pfam" id="PF01423"/>
    </source>
</evidence>
<dbReference type="SUPFAM" id="SSF50182">
    <property type="entry name" value="Sm-like ribonucleoproteins"/>
    <property type="match status" value="1"/>
</dbReference>
<dbReference type="InterPro" id="IPR001163">
    <property type="entry name" value="Sm_dom_euk/arc"/>
</dbReference>
<reference evidence="2" key="1">
    <citation type="submission" date="2022-01" db="EMBL/GenBank/DDBJ databases">
        <authorList>
            <person name="King R."/>
        </authorList>
    </citation>
    <scope>NUCLEOTIDE SEQUENCE</scope>
</reference>
<dbReference type="InterPro" id="IPR052840">
    <property type="entry name" value="U7_snRNA_Sm-like"/>
</dbReference>
<evidence type="ECO:0000313" key="3">
    <source>
        <dbReference type="Proteomes" id="UP001153737"/>
    </source>
</evidence>
<dbReference type="GO" id="GO:0016604">
    <property type="term" value="C:nuclear body"/>
    <property type="evidence" value="ECO:0007669"/>
    <property type="project" value="TreeGrafter"/>
</dbReference>
<dbReference type="GO" id="GO:0006398">
    <property type="term" value="P:mRNA 3'-end processing by stem-loop binding and cleavage"/>
    <property type="evidence" value="ECO:0007669"/>
    <property type="project" value="TreeGrafter"/>
</dbReference>
<dbReference type="PANTHER" id="PTHR21196:SF1">
    <property type="entry name" value="U7 SNRNA-ASSOCIATED SM-LIKE PROTEIN LSM10"/>
    <property type="match status" value="1"/>
</dbReference>
<protein>
    <recommendedName>
        <fullName evidence="1">Sm domain-containing protein</fullName>
    </recommendedName>
</protein>
<name>A0A9P0DQC7_PHACE</name>
<dbReference type="GO" id="GO:0071209">
    <property type="term" value="F:U7 snRNA binding"/>
    <property type="evidence" value="ECO:0007669"/>
    <property type="project" value="TreeGrafter"/>
</dbReference>
<accession>A0A9P0DQC7</accession>
<reference evidence="2" key="2">
    <citation type="submission" date="2022-10" db="EMBL/GenBank/DDBJ databases">
        <authorList>
            <consortium name="ENA_rothamsted_submissions"/>
            <consortium name="culmorum"/>
            <person name="King R."/>
        </authorList>
    </citation>
    <scope>NUCLEOTIDE SEQUENCE</scope>
</reference>
<dbReference type="Pfam" id="PF01423">
    <property type="entry name" value="LSM"/>
    <property type="match status" value="1"/>
</dbReference>
<gene>
    <name evidence="2" type="ORF">PHAECO_LOCUS8530</name>
</gene>
<dbReference type="AlphaFoldDB" id="A0A9P0DQC7"/>
<dbReference type="EMBL" id="OU896710">
    <property type="protein sequence ID" value="CAH1163910.1"/>
    <property type="molecule type" value="Genomic_DNA"/>
</dbReference>
<dbReference type="GO" id="GO:0071208">
    <property type="term" value="F:histone pre-mRNA DCP binding"/>
    <property type="evidence" value="ECO:0007669"/>
    <property type="project" value="TreeGrafter"/>
</dbReference>
<dbReference type="CDD" id="cd01733">
    <property type="entry name" value="LSm10"/>
    <property type="match status" value="1"/>
</dbReference>
<sequence length="151" mass="17491">MSRMESVEQGDSKFITSGKEKFLYYNTLAIIVKALEGSYTLIDLRNENTVSGKIARVDGWMNIEMEDVVFYDSRGTKHGFSQFFVCKRNIRYVHIPKGISTTDLIEKQLNKLSHRPKHKKPHTFKKSRANRYQQETVNSLFSVRAPKQTAN</sequence>